<dbReference type="Pfam" id="PF13912">
    <property type="entry name" value="zf-C2H2_6"/>
    <property type="match status" value="2"/>
</dbReference>
<evidence type="ECO:0000256" key="7">
    <source>
        <dbReference type="PROSITE-ProRule" id="PRU00042"/>
    </source>
</evidence>
<dbReference type="Proteomes" id="UP001327560">
    <property type="component" value="Chromosome 1"/>
</dbReference>
<evidence type="ECO:0000256" key="2">
    <source>
        <dbReference type="ARBA" id="ARBA00022737"/>
    </source>
</evidence>
<evidence type="ECO:0000256" key="3">
    <source>
        <dbReference type="ARBA" id="ARBA00022771"/>
    </source>
</evidence>
<dbReference type="GO" id="GO:0005634">
    <property type="term" value="C:nucleus"/>
    <property type="evidence" value="ECO:0007669"/>
    <property type="project" value="TreeGrafter"/>
</dbReference>
<dbReference type="SUPFAM" id="SSF57667">
    <property type="entry name" value="beta-beta-alpha zinc fingers"/>
    <property type="match status" value="1"/>
</dbReference>
<keyword evidence="6" id="KW-0804">Transcription</keyword>
<name>A0AAQ3JU05_9LILI</name>
<feature type="compositionally biased region" description="Low complexity" evidence="8">
    <location>
        <begin position="176"/>
        <end position="192"/>
    </location>
</feature>
<accession>A0AAQ3JU05</accession>
<gene>
    <name evidence="10" type="ORF">Cni_G03117</name>
</gene>
<evidence type="ECO:0000256" key="1">
    <source>
        <dbReference type="ARBA" id="ARBA00022723"/>
    </source>
</evidence>
<dbReference type="GO" id="GO:0008270">
    <property type="term" value="F:zinc ion binding"/>
    <property type="evidence" value="ECO:0007669"/>
    <property type="project" value="UniProtKB-KW"/>
</dbReference>
<organism evidence="10 11">
    <name type="scientific">Canna indica</name>
    <name type="common">Indian-shot</name>
    <dbReference type="NCBI Taxonomy" id="4628"/>
    <lineage>
        <taxon>Eukaryota</taxon>
        <taxon>Viridiplantae</taxon>
        <taxon>Streptophyta</taxon>
        <taxon>Embryophyta</taxon>
        <taxon>Tracheophyta</taxon>
        <taxon>Spermatophyta</taxon>
        <taxon>Magnoliopsida</taxon>
        <taxon>Liliopsida</taxon>
        <taxon>Zingiberales</taxon>
        <taxon>Cannaceae</taxon>
        <taxon>Canna</taxon>
    </lineage>
</organism>
<proteinExistence type="predicted"/>
<dbReference type="GO" id="GO:0003700">
    <property type="term" value="F:DNA-binding transcription factor activity"/>
    <property type="evidence" value="ECO:0007669"/>
    <property type="project" value="InterPro"/>
</dbReference>
<dbReference type="GO" id="GO:0000976">
    <property type="term" value="F:transcription cis-regulatory region binding"/>
    <property type="evidence" value="ECO:0007669"/>
    <property type="project" value="TreeGrafter"/>
</dbReference>
<keyword evidence="4" id="KW-0862">Zinc</keyword>
<dbReference type="AlphaFoldDB" id="A0AAQ3JU05"/>
<dbReference type="Gene3D" id="3.30.160.60">
    <property type="entry name" value="Classic Zinc Finger"/>
    <property type="match status" value="2"/>
</dbReference>
<keyword evidence="11" id="KW-1185">Reference proteome</keyword>
<dbReference type="InterPro" id="IPR044653">
    <property type="entry name" value="AZF1/2/3-like"/>
</dbReference>
<evidence type="ECO:0000259" key="9">
    <source>
        <dbReference type="PROSITE" id="PS50157"/>
    </source>
</evidence>
<evidence type="ECO:0000256" key="8">
    <source>
        <dbReference type="SAM" id="MobiDB-lite"/>
    </source>
</evidence>
<feature type="region of interest" description="Disordered" evidence="8">
    <location>
        <begin position="73"/>
        <end position="95"/>
    </location>
</feature>
<feature type="compositionally biased region" description="Low complexity" evidence="8">
    <location>
        <begin position="18"/>
        <end position="27"/>
    </location>
</feature>
<dbReference type="PANTHER" id="PTHR45988:SF1">
    <property type="entry name" value="ZINC FINGER PROTEIN AZF2"/>
    <property type="match status" value="1"/>
</dbReference>
<evidence type="ECO:0000313" key="10">
    <source>
        <dbReference type="EMBL" id="WOK94415.1"/>
    </source>
</evidence>
<protein>
    <recommendedName>
        <fullName evidence="9">C2H2-type domain-containing protein</fullName>
    </recommendedName>
</protein>
<feature type="region of interest" description="Disordered" evidence="8">
    <location>
        <begin position="172"/>
        <end position="214"/>
    </location>
</feature>
<dbReference type="PANTHER" id="PTHR45988">
    <property type="entry name" value="C2H2 TYPE ZINC FINGER TRANSCRIPTION FACTOR FAMILY-RELATED"/>
    <property type="match status" value="1"/>
</dbReference>
<evidence type="ECO:0000313" key="11">
    <source>
        <dbReference type="Proteomes" id="UP001327560"/>
    </source>
</evidence>
<feature type="compositionally biased region" description="Basic residues" evidence="8">
    <location>
        <begin position="7"/>
        <end position="17"/>
    </location>
</feature>
<keyword evidence="3 7" id="KW-0863">Zinc-finger</keyword>
<feature type="domain" description="C2H2-type" evidence="9">
    <location>
        <begin position="96"/>
        <end position="123"/>
    </location>
</feature>
<dbReference type="InterPro" id="IPR013087">
    <property type="entry name" value="Znf_C2H2_type"/>
</dbReference>
<dbReference type="EMBL" id="CP136890">
    <property type="protein sequence ID" value="WOK94415.1"/>
    <property type="molecule type" value="Genomic_DNA"/>
</dbReference>
<dbReference type="PROSITE" id="PS00028">
    <property type="entry name" value="ZINC_FINGER_C2H2_1"/>
    <property type="match status" value="2"/>
</dbReference>
<keyword evidence="5" id="KW-0805">Transcription regulation</keyword>
<evidence type="ECO:0000256" key="5">
    <source>
        <dbReference type="ARBA" id="ARBA00023015"/>
    </source>
</evidence>
<dbReference type="SMART" id="SM00355">
    <property type="entry name" value="ZnF_C2H2"/>
    <property type="match status" value="2"/>
</dbReference>
<evidence type="ECO:0000256" key="6">
    <source>
        <dbReference type="ARBA" id="ARBA00023163"/>
    </source>
</evidence>
<dbReference type="InterPro" id="IPR036236">
    <property type="entry name" value="Znf_C2H2_sf"/>
</dbReference>
<dbReference type="FunFam" id="3.30.160.60:FF:000446">
    <property type="entry name" value="Zinc finger protein"/>
    <property type="match status" value="1"/>
</dbReference>
<feature type="domain" description="C2H2-type" evidence="9">
    <location>
        <begin position="143"/>
        <end position="165"/>
    </location>
</feature>
<feature type="region of interest" description="Disordered" evidence="8">
    <location>
        <begin position="1"/>
        <end position="34"/>
    </location>
</feature>
<sequence length="214" mass="22487">MKPPPAPKKKRTPRRRALVASLSASPPAEDDAKRRSALVASLYSASPPAEDDAKLRRTSLGKEIAVDDGLLCGTINKASPSPADPPPQPPSNVRSFECSICDKAFPSFQALGGHMTSHRGKRTAPAAAGAAAASVVQEGEKTHECSKCDKSFSTGQALGGHMRRHYVGSIVSGGRATTKSATTKETTAASSSVKRRDFDLNEPAEPLSPELGWL</sequence>
<dbReference type="PROSITE" id="PS50157">
    <property type="entry name" value="ZINC_FINGER_C2H2_2"/>
    <property type="match status" value="2"/>
</dbReference>
<reference evidence="10 11" key="1">
    <citation type="submission" date="2023-10" db="EMBL/GenBank/DDBJ databases">
        <title>Chromosome-scale genome assembly provides insights into flower coloration mechanisms of Canna indica.</title>
        <authorList>
            <person name="Li C."/>
        </authorList>
    </citation>
    <scope>NUCLEOTIDE SEQUENCE [LARGE SCALE GENOMIC DNA]</scope>
    <source>
        <tissue evidence="10">Flower</tissue>
    </source>
</reference>
<keyword evidence="1" id="KW-0479">Metal-binding</keyword>
<keyword evidence="2" id="KW-0677">Repeat</keyword>
<evidence type="ECO:0000256" key="4">
    <source>
        <dbReference type="ARBA" id="ARBA00022833"/>
    </source>
</evidence>